<gene>
    <name evidence="1" type="ORF">EG19_06950</name>
</gene>
<dbReference type="Proteomes" id="UP000027284">
    <property type="component" value="Unassembled WGS sequence"/>
</dbReference>
<sequence length="253" mass="27518">MLALTLSVTLLACPLHPVSLDLELGKRALPGLPPDLARQLTKHPQAYRRGAEAAFAYPQAIHVMGPGNSLEEAVLAQCERLVAAIRGQASFEAVTAGFGALAHLVWDINFPVEASTEAEARAFVAFLQSRAPRIPVVFYSGYESLPFSSRETLWGFILAEASRVSPLRQALSEDFRRVGGPGFWNLLDDRSTAFGVASVSLNRAISQYVALSSWVWHHAGGLVVPFPGDGNRILVWKGELKPREAPLPRLGIR</sequence>
<evidence type="ECO:0000313" key="2">
    <source>
        <dbReference type="Proteomes" id="UP000027284"/>
    </source>
</evidence>
<dbReference type="STRING" id="1312852.EG19_06950"/>
<dbReference type="RefSeq" id="WP_038050028.1">
    <property type="nucleotide sequence ID" value="NZ_JMFG01000025.1"/>
</dbReference>
<dbReference type="EMBL" id="JMFG01000025">
    <property type="protein sequence ID" value="KDA53218.1"/>
    <property type="molecule type" value="Genomic_DNA"/>
</dbReference>
<reference evidence="1 2" key="1">
    <citation type="submission" date="2014-04" db="EMBL/GenBank/DDBJ databases">
        <title>The Genome Sequence of Thermoanaerobaculum aquaticum MP-01, The First Cultivated Group 23 Acidobacterium.</title>
        <authorList>
            <person name="Stamps B.W."/>
            <person name="Losey N.A."/>
            <person name="Lawson P.A."/>
            <person name="Stevenson B.S."/>
        </authorList>
    </citation>
    <scope>NUCLEOTIDE SEQUENCE [LARGE SCALE GENOMIC DNA]</scope>
    <source>
        <strain evidence="1 2">MP-01</strain>
    </source>
</reference>
<comment type="caution">
    <text evidence="1">The sequence shown here is derived from an EMBL/GenBank/DDBJ whole genome shotgun (WGS) entry which is preliminary data.</text>
</comment>
<proteinExistence type="predicted"/>
<evidence type="ECO:0008006" key="3">
    <source>
        <dbReference type="Google" id="ProtNLM"/>
    </source>
</evidence>
<evidence type="ECO:0000313" key="1">
    <source>
        <dbReference type="EMBL" id="KDA53218.1"/>
    </source>
</evidence>
<protein>
    <recommendedName>
        <fullName evidence="3">Phospholipase C/D domain-containing protein</fullName>
    </recommendedName>
</protein>
<dbReference type="AlphaFoldDB" id="A0A062XQX3"/>
<accession>A0A062XQX3</accession>
<name>A0A062XQX3_9BACT</name>
<organism evidence="1 2">
    <name type="scientific">Thermoanaerobaculum aquaticum</name>
    <dbReference type="NCBI Taxonomy" id="1312852"/>
    <lineage>
        <taxon>Bacteria</taxon>
        <taxon>Pseudomonadati</taxon>
        <taxon>Acidobacteriota</taxon>
        <taxon>Thermoanaerobaculia</taxon>
        <taxon>Thermoanaerobaculales</taxon>
        <taxon>Thermoanaerobaculaceae</taxon>
        <taxon>Thermoanaerobaculum</taxon>
    </lineage>
</organism>
<keyword evidence="2" id="KW-1185">Reference proteome</keyword>